<name>A0A0F5FR14_9HYPH</name>
<protein>
    <recommendedName>
        <fullName evidence="8">ABC transmembrane type-1 domain-containing protein</fullName>
    </recommendedName>
</protein>
<keyword evidence="6 7" id="KW-0472">Membrane</keyword>
<feature type="transmembrane region" description="Helical" evidence="7">
    <location>
        <begin position="257"/>
        <end position="276"/>
    </location>
</feature>
<sequence>MLTYSLKRLAQLFVTVLGVVTLVFFTMRMIPGDPISAMAGDNLSGAALDQMRTQMGLNESLLMQYLTYLGSLAVLDFGNTVTTKLPIIQLILDALPVTVSIAVGTIILTVLISIPLGTLAAYMAHKGHKTLDNAITGVAMVLDLMPSFWTSLVCLLIFSLALGWFPASGTVTIDDPVQLMRRIALPVLVLSMAQIATMARITRTSVLEVLSEDYVRTARSMGWSELRVLFRHALKNAALPIVTVVGLSFGNLLNGTVIVEFIFTLPGIGNLLVGGINSRDYQMVQTLILFYALIFVIINFATDLVYRVFDPRVQF</sequence>
<evidence type="ECO:0000256" key="6">
    <source>
        <dbReference type="ARBA" id="ARBA00023136"/>
    </source>
</evidence>
<dbReference type="GO" id="GO:0005886">
    <property type="term" value="C:plasma membrane"/>
    <property type="evidence" value="ECO:0007669"/>
    <property type="project" value="UniProtKB-SubCell"/>
</dbReference>
<comment type="subcellular location">
    <subcellularLocation>
        <location evidence="1 7">Cell membrane</location>
        <topology evidence="1 7">Multi-pass membrane protein</topology>
    </subcellularLocation>
</comment>
<dbReference type="STRING" id="443610.VE25_13370"/>
<proteinExistence type="inferred from homology"/>
<dbReference type="RefSeq" id="WP_046109126.1">
    <property type="nucleotide sequence ID" value="NZ_JZEX01000119.1"/>
</dbReference>
<dbReference type="OrthoDB" id="7375736at2"/>
<organism evidence="9 10">
    <name type="scientific">Devosia geojensis</name>
    <dbReference type="NCBI Taxonomy" id="443610"/>
    <lineage>
        <taxon>Bacteria</taxon>
        <taxon>Pseudomonadati</taxon>
        <taxon>Pseudomonadota</taxon>
        <taxon>Alphaproteobacteria</taxon>
        <taxon>Hyphomicrobiales</taxon>
        <taxon>Devosiaceae</taxon>
        <taxon>Devosia</taxon>
    </lineage>
</organism>
<keyword evidence="4 7" id="KW-0812">Transmembrane</keyword>
<evidence type="ECO:0000313" key="10">
    <source>
        <dbReference type="Proteomes" id="UP000033632"/>
    </source>
</evidence>
<reference evidence="9 10" key="1">
    <citation type="submission" date="2015-03" db="EMBL/GenBank/DDBJ databases">
        <authorList>
            <person name="Hassan Y.I."/>
            <person name="Lepp D."/>
            <person name="Li X.-Z."/>
            <person name="Zhou T."/>
        </authorList>
    </citation>
    <scope>NUCLEOTIDE SEQUENCE [LARGE SCALE GENOMIC DNA]</scope>
    <source>
        <strain evidence="9 10">BD-c194</strain>
    </source>
</reference>
<feature type="transmembrane region" description="Helical" evidence="7">
    <location>
        <begin position="148"/>
        <end position="171"/>
    </location>
</feature>
<dbReference type="PATRIC" id="fig|443610.3.peg.915"/>
<evidence type="ECO:0000256" key="3">
    <source>
        <dbReference type="ARBA" id="ARBA00022475"/>
    </source>
</evidence>
<comment type="caution">
    <text evidence="9">The sequence shown here is derived from an EMBL/GenBank/DDBJ whole genome shotgun (WGS) entry which is preliminary data.</text>
</comment>
<keyword evidence="3" id="KW-1003">Cell membrane</keyword>
<dbReference type="InterPro" id="IPR045621">
    <property type="entry name" value="BPD_transp_1_N"/>
</dbReference>
<feature type="transmembrane region" description="Helical" evidence="7">
    <location>
        <begin position="12"/>
        <end position="30"/>
    </location>
</feature>
<gene>
    <name evidence="9" type="ORF">VE25_13370</name>
</gene>
<dbReference type="Pfam" id="PF00528">
    <property type="entry name" value="BPD_transp_1"/>
    <property type="match status" value="1"/>
</dbReference>
<dbReference type="InterPro" id="IPR000515">
    <property type="entry name" value="MetI-like"/>
</dbReference>
<dbReference type="CDD" id="cd06261">
    <property type="entry name" value="TM_PBP2"/>
    <property type="match status" value="1"/>
</dbReference>
<dbReference type="EMBL" id="JZEX01000119">
    <property type="protein sequence ID" value="KKB11301.1"/>
    <property type="molecule type" value="Genomic_DNA"/>
</dbReference>
<evidence type="ECO:0000256" key="7">
    <source>
        <dbReference type="RuleBase" id="RU363032"/>
    </source>
</evidence>
<evidence type="ECO:0000259" key="8">
    <source>
        <dbReference type="PROSITE" id="PS50928"/>
    </source>
</evidence>
<dbReference type="SUPFAM" id="SSF161098">
    <property type="entry name" value="MetI-like"/>
    <property type="match status" value="1"/>
</dbReference>
<accession>A0A0F5FR14</accession>
<keyword evidence="5 7" id="KW-1133">Transmembrane helix</keyword>
<dbReference type="Proteomes" id="UP000033632">
    <property type="component" value="Unassembled WGS sequence"/>
</dbReference>
<keyword evidence="10" id="KW-1185">Reference proteome</keyword>
<feature type="transmembrane region" description="Helical" evidence="7">
    <location>
        <begin position="288"/>
        <end position="309"/>
    </location>
</feature>
<dbReference type="Gene3D" id="1.10.3720.10">
    <property type="entry name" value="MetI-like"/>
    <property type="match status" value="1"/>
</dbReference>
<feature type="transmembrane region" description="Helical" evidence="7">
    <location>
        <begin position="90"/>
        <end position="114"/>
    </location>
</feature>
<feature type="domain" description="ABC transmembrane type-1" evidence="8">
    <location>
        <begin position="95"/>
        <end position="306"/>
    </location>
</feature>
<evidence type="ECO:0000256" key="1">
    <source>
        <dbReference type="ARBA" id="ARBA00004651"/>
    </source>
</evidence>
<dbReference type="InterPro" id="IPR035906">
    <property type="entry name" value="MetI-like_sf"/>
</dbReference>
<keyword evidence="2 7" id="KW-0813">Transport</keyword>
<dbReference type="PANTHER" id="PTHR43163">
    <property type="entry name" value="DIPEPTIDE TRANSPORT SYSTEM PERMEASE PROTEIN DPPB-RELATED"/>
    <property type="match status" value="1"/>
</dbReference>
<evidence type="ECO:0000256" key="4">
    <source>
        <dbReference type="ARBA" id="ARBA00022692"/>
    </source>
</evidence>
<comment type="similarity">
    <text evidence="7">Belongs to the binding-protein-dependent transport system permease family.</text>
</comment>
<dbReference type="Pfam" id="PF19300">
    <property type="entry name" value="BPD_transp_1_N"/>
    <property type="match status" value="1"/>
</dbReference>
<dbReference type="PANTHER" id="PTHR43163:SF6">
    <property type="entry name" value="DIPEPTIDE TRANSPORT SYSTEM PERMEASE PROTEIN DPPB-RELATED"/>
    <property type="match status" value="1"/>
</dbReference>
<evidence type="ECO:0000313" key="9">
    <source>
        <dbReference type="EMBL" id="KKB11301.1"/>
    </source>
</evidence>
<dbReference type="GO" id="GO:0055085">
    <property type="term" value="P:transmembrane transport"/>
    <property type="evidence" value="ECO:0007669"/>
    <property type="project" value="InterPro"/>
</dbReference>
<evidence type="ECO:0000256" key="5">
    <source>
        <dbReference type="ARBA" id="ARBA00022989"/>
    </source>
</evidence>
<dbReference type="AlphaFoldDB" id="A0A0F5FR14"/>
<dbReference type="PROSITE" id="PS50928">
    <property type="entry name" value="ABC_TM1"/>
    <property type="match status" value="1"/>
</dbReference>
<evidence type="ECO:0000256" key="2">
    <source>
        <dbReference type="ARBA" id="ARBA00022448"/>
    </source>
</evidence>